<evidence type="ECO:0000256" key="1">
    <source>
        <dbReference type="SAM" id="Phobius"/>
    </source>
</evidence>
<keyword evidence="1" id="KW-0812">Transmembrane</keyword>
<feature type="transmembrane region" description="Helical" evidence="1">
    <location>
        <begin position="110"/>
        <end position="134"/>
    </location>
</feature>
<dbReference type="EMBL" id="CP137080">
    <property type="protein sequence ID" value="WOQ68703.1"/>
    <property type="molecule type" value="Genomic_DNA"/>
</dbReference>
<dbReference type="RefSeq" id="WP_330169845.1">
    <property type="nucleotide sequence ID" value="NZ_CP137080.1"/>
</dbReference>
<evidence type="ECO:0000313" key="2">
    <source>
        <dbReference type="EMBL" id="WOQ68703.1"/>
    </source>
</evidence>
<proteinExistence type="predicted"/>
<dbReference type="AlphaFoldDB" id="A0AAU0MDV1"/>
<organism evidence="2 3">
    <name type="scientific">Microbacterium limosum</name>
    <dbReference type="NCBI Taxonomy" id="3079935"/>
    <lineage>
        <taxon>Bacteria</taxon>
        <taxon>Bacillati</taxon>
        <taxon>Actinomycetota</taxon>
        <taxon>Actinomycetes</taxon>
        <taxon>Micrococcales</taxon>
        <taxon>Microbacteriaceae</taxon>
        <taxon>Microbacterium</taxon>
    </lineage>
</organism>
<gene>
    <name evidence="2" type="ORF">RYJ27_08215</name>
</gene>
<evidence type="ECO:0008006" key="4">
    <source>
        <dbReference type="Google" id="ProtNLM"/>
    </source>
</evidence>
<keyword evidence="1" id="KW-1133">Transmembrane helix</keyword>
<dbReference type="Proteomes" id="UP001329313">
    <property type="component" value="Chromosome"/>
</dbReference>
<keyword evidence="3" id="KW-1185">Reference proteome</keyword>
<keyword evidence="1" id="KW-0472">Membrane</keyword>
<protein>
    <recommendedName>
        <fullName evidence="4">ATP synthase protein I</fullName>
    </recommendedName>
</protein>
<evidence type="ECO:0000313" key="3">
    <source>
        <dbReference type="Proteomes" id="UP001329313"/>
    </source>
</evidence>
<name>A0AAU0MDV1_9MICO</name>
<reference evidence="2 3" key="1">
    <citation type="submission" date="2023-10" db="EMBL/GenBank/DDBJ databases">
        <title>Y20.</title>
        <authorList>
            <person name="Zhang G."/>
            <person name="Ding Y."/>
        </authorList>
    </citation>
    <scope>NUCLEOTIDE SEQUENCE [LARGE SCALE GENOMIC DNA]</scope>
    <source>
        <strain evidence="2 3">Y20</strain>
    </source>
</reference>
<sequence length="163" mass="17045">MTTDPARSISSAPILRAALWWGIGVGAILLVVAATVGYLVAGSDGLWSAVAGATVGIVFPALTAGSIMLGNRWFGTPYYLQIFFAVVLGGWLLKFVIVIVALVVLSNLAWVVPLVFYLSLVGAAVASLVVDLVVISRMRLSAASDVRLPGEQDGPESGTRPDF</sequence>
<dbReference type="KEGG" id="mliy:RYJ27_08215"/>
<accession>A0AAU0MDV1</accession>
<feature type="transmembrane region" description="Helical" evidence="1">
    <location>
        <begin position="82"/>
        <end position="104"/>
    </location>
</feature>
<feature type="transmembrane region" description="Helical" evidence="1">
    <location>
        <begin position="46"/>
        <end position="70"/>
    </location>
</feature>
<feature type="transmembrane region" description="Helical" evidence="1">
    <location>
        <begin position="17"/>
        <end position="40"/>
    </location>
</feature>